<protein>
    <submittedName>
        <fullName evidence="1">Uncharacterized protein</fullName>
    </submittedName>
</protein>
<organism evidence="1 2">
    <name type="scientific">Hahella chejuensis (strain KCTC 2396)</name>
    <dbReference type="NCBI Taxonomy" id="349521"/>
    <lineage>
        <taxon>Bacteria</taxon>
        <taxon>Pseudomonadati</taxon>
        <taxon>Pseudomonadota</taxon>
        <taxon>Gammaproteobacteria</taxon>
        <taxon>Oceanospirillales</taxon>
        <taxon>Hahellaceae</taxon>
        <taxon>Hahella</taxon>
    </lineage>
</organism>
<proteinExistence type="predicted"/>
<dbReference type="STRING" id="349521.HCH_01523"/>
<gene>
    <name evidence="1" type="ordered locus">HCH_01523</name>
</gene>
<evidence type="ECO:0000313" key="1">
    <source>
        <dbReference type="EMBL" id="ABC28381.1"/>
    </source>
</evidence>
<sequence length="50" mass="5638">MSYVRRAMASAAVMAACVEWRLQFGEINTGWLLLNNLISLSSAQNENDYE</sequence>
<dbReference type="PROSITE" id="PS51257">
    <property type="entry name" value="PROKAR_LIPOPROTEIN"/>
    <property type="match status" value="1"/>
</dbReference>
<dbReference type="Proteomes" id="UP000000238">
    <property type="component" value="Chromosome"/>
</dbReference>
<evidence type="ECO:0000313" key="2">
    <source>
        <dbReference type="Proteomes" id="UP000000238"/>
    </source>
</evidence>
<dbReference type="KEGG" id="hch:HCH_01523"/>
<name>Q2SLU3_HAHCH</name>
<keyword evidence="2" id="KW-1185">Reference proteome</keyword>
<dbReference type="RefSeq" id="WP_011395454.1">
    <property type="nucleotide sequence ID" value="NC_007645.1"/>
</dbReference>
<accession>Q2SLU3</accession>
<dbReference type="EMBL" id="CP000155">
    <property type="protein sequence ID" value="ABC28381.1"/>
    <property type="molecule type" value="Genomic_DNA"/>
</dbReference>
<dbReference type="AlphaFoldDB" id="Q2SLU3"/>
<dbReference type="HOGENOM" id="CLU_3118431_0_0_6"/>
<reference evidence="1 2" key="1">
    <citation type="journal article" date="2005" name="Nucleic Acids Res.">
        <title>Genomic blueprint of Hahella chejuensis, a marine microbe producing an algicidal agent.</title>
        <authorList>
            <person name="Jeong H."/>
            <person name="Yim J.H."/>
            <person name="Lee C."/>
            <person name="Choi S.-H."/>
            <person name="Park Y.K."/>
            <person name="Yoon S.H."/>
            <person name="Hur C.-G."/>
            <person name="Kang H.-Y."/>
            <person name="Kim D."/>
            <person name="Lee H.H."/>
            <person name="Park K.H."/>
            <person name="Park S.-H."/>
            <person name="Park H.-S."/>
            <person name="Lee H.K."/>
            <person name="Oh T.K."/>
            <person name="Kim J.F."/>
        </authorList>
    </citation>
    <scope>NUCLEOTIDE SEQUENCE [LARGE SCALE GENOMIC DNA]</scope>
    <source>
        <strain evidence="1 2">KCTC 2396</strain>
    </source>
</reference>